<feature type="compositionally biased region" description="Polar residues" evidence="1">
    <location>
        <begin position="446"/>
        <end position="459"/>
    </location>
</feature>
<feature type="compositionally biased region" description="Low complexity" evidence="1">
    <location>
        <begin position="311"/>
        <end position="320"/>
    </location>
</feature>
<feature type="compositionally biased region" description="Low complexity" evidence="1">
    <location>
        <begin position="469"/>
        <end position="479"/>
    </location>
</feature>
<feature type="compositionally biased region" description="Pro residues" evidence="1">
    <location>
        <begin position="299"/>
        <end position="310"/>
    </location>
</feature>
<gene>
    <name evidence="2" type="ORF">HXX76_005385</name>
</gene>
<name>A0A835TJF7_CHLIN</name>
<dbReference type="EMBL" id="JAEHOC010000009">
    <property type="protein sequence ID" value="KAG2438845.1"/>
    <property type="molecule type" value="Genomic_DNA"/>
</dbReference>
<feature type="compositionally biased region" description="Low complexity" evidence="1">
    <location>
        <begin position="584"/>
        <end position="596"/>
    </location>
</feature>
<dbReference type="Proteomes" id="UP000650467">
    <property type="component" value="Unassembled WGS sequence"/>
</dbReference>
<keyword evidence="3" id="KW-1185">Reference proteome</keyword>
<feature type="compositionally biased region" description="Pro residues" evidence="1">
    <location>
        <begin position="480"/>
        <end position="491"/>
    </location>
</feature>
<reference evidence="2" key="1">
    <citation type="journal article" date="2020" name="bioRxiv">
        <title>Comparative genomics of Chlamydomonas.</title>
        <authorList>
            <person name="Craig R.J."/>
            <person name="Hasan A.R."/>
            <person name="Ness R.W."/>
            <person name="Keightley P.D."/>
        </authorList>
    </citation>
    <scope>NUCLEOTIDE SEQUENCE</scope>
    <source>
        <strain evidence="2">SAG 7.73</strain>
    </source>
</reference>
<feature type="region of interest" description="Disordered" evidence="1">
    <location>
        <begin position="279"/>
        <end position="497"/>
    </location>
</feature>
<feature type="compositionally biased region" description="Pro residues" evidence="1">
    <location>
        <begin position="553"/>
        <end position="562"/>
    </location>
</feature>
<feature type="region of interest" description="Disordered" evidence="1">
    <location>
        <begin position="96"/>
        <end position="154"/>
    </location>
</feature>
<feature type="compositionally biased region" description="Acidic residues" evidence="1">
    <location>
        <begin position="133"/>
        <end position="154"/>
    </location>
</feature>
<dbReference type="OrthoDB" id="553216at2759"/>
<feature type="compositionally biased region" description="Low complexity" evidence="1">
    <location>
        <begin position="407"/>
        <end position="422"/>
    </location>
</feature>
<sequence>MAKRKAESDAAAASPAKIRRPSGYWAAFNAWWRDYQERNEQRPSVAVMTAWYHENAMAVWGPVHAPPLKDMLKLSKGMRSLDGVKDYFRGYRRKKKAARYGDEEGTPVRRPGRVAKAAGGAKPRRGRRAGSDSSDEDDADYGVESETEDMGDEGMDELASDEAAEVVGAGELQPQPPQQQAPFLPHLLGSSTSAQPGPHVTAAAAFIAAAARAAALARAEYATGNFFGSQSSYGSGAQAFEHEHLCYTPRPEMEDAGASLAQQGSWQLSMQTAAATTALDPAGSGFTHPPAAHTASRAPSPPAAKSPPTPTFTGAAAPAPQEVSPSRHGPRSMEGAGCTSDFSAPQLLQPPQPQPAATTSSAPTGPACDGAAAPPLPRHLLGGRFQTTAGSAPLPSHGSVPLPPLPAHAAQHSQLQQAQGPAASELPGGASRAHSLPCAAFPSAPNPQRYTAPSGSLNDASAAPPPAPWQYHHPQQYPHPHAPYPHHPPPHGSAGAPAPYRYGPAGYPPHPPAYPHGYHPAYAGYGYPPYGMPPPPYGYPPPPYGRYGASASAPPPPYAPPHHPYHHGHGMPPAYPHSAGPQYAHSQQPAAATTTAPPHPHASGPDSALELSHSLMLPRTSEGASLSWLPSLHDDIDLDAVLEAEMGAGTDSVAFLDMPQQHHHQPPQQQMCQVAAAPSSQPPQQQTTRPGEGGQTDAFAELWMRWEAGKGADGEPAMRKDGAAAAVPGMQQQRPCVQVHVFHD</sequence>
<protein>
    <submittedName>
        <fullName evidence="2">Uncharacterized protein</fullName>
    </submittedName>
</protein>
<organism evidence="2 3">
    <name type="scientific">Chlamydomonas incerta</name>
    <dbReference type="NCBI Taxonomy" id="51695"/>
    <lineage>
        <taxon>Eukaryota</taxon>
        <taxon>Viridiplantae</taxon>
        <taxon>Chlorophyta</taxon>
        <taxon>core chlorophytes</taxon>
        <taxon>Chlorophyceae</taxon>
        <taxon>CS clade</taxon>
        <taxon>Chlamydomonadales</taxon>
        <taxon>Chlamydomonadaceae</taxon>
        <taxon>Chlamydomonas</taxon>
    </lineage>
</organism>
<feature type="compositionally biased region" description="Low complexity" evidence="1">
    <location>
        <begin position="355"/>
        <end position="364"/>
    </location>
</feature>
<proteinExistence type="predicted"/>
<feature type="compositionally biased region" description="Low complexity" evidence="1">
    <location>
        <begin position="289"/>
        <end position="298"/>
    </location>
</feature>
<evidence type="ECO:0000313" key="3">
    <source>
        <dbReference type="Proteomes" id="UP000650467"/>
    </source>
</evidence>
<dbReference type="AlphaFoldDB" id="A0A835TJF7"/>
<comment type="caution">
    <text evidence="2">The sequence shown here is derived from an EMBL/GenBank/DDBJ whole genome shotgun (WGS) entry which is preliminary data.</text>
</comment>
<evidence type="ECO:0000313" key="2">
    <source>
        <dbReference type="EMBL" id="KAG2438845.1"/>
    </source>
</evidence>
<evidence type="ECO:0000256" key="1">
    <source>
        <dbReference type="SAM" id="MobiDB-lite"/>
    </source>
</evidence>
<feature type="region of interest" description="Disordered" evidence="1">
    <location>
        <begin position="549"/>
        <end position="608"/>
    </location>
</feature>
<feature type="region of interest" description="Disordered" evidence="1">
    <location>
        <begin position="660"/>
        <end position="695"/>
    </location>
</feature>
<accession>A0A835TJF7</accession>